<reference evidence="3 4" key="1">
    <citation type="submission" date="2017-05" db="EMBL/GenBank/DDBJ databases">
        <authorList>
            <person name="Varghese N."/>
            <person name="Submissions S."/>
        </authorList>
    </citation>
    <scope>NUCLEOTIDE SEQUENCE [LARGE SCALE GENOMIC DNA]</scope>
    <source>
        <strain evidence="3 4">DSM 15949</strain>
    </source>
</reference>
<dbReference type="Pfam" id="PF13450">
    <property type="entry name" value="NAD_binding_8"/>
    <property type="match status" value="1"/>
</dbReference>
<keyword evidence="1" id="KW-0732">Signal</keyword>
<evidence type="ECO:0000313" key="3">
    <source>
        <dbReference type="EMBL" id="SMP14438.1"/>
    </source>
</evidence>
<evidence type="ECO:0000256" key="1">
    <source>
        <dbReference type="SAM" id="SignalP"/>
    </source>
</evidence>
<comment type="caution">
    <text evidence="3">The sequence shown here is derived from an EMBL/GenBank/DDBJ whole genome shotgun (WGS) entry which is preliminary data.</text>
</comment>
<name>A0ABY1NNW6_9HYPH</name>
<dbReference type="SUPFAM" id="SSF51905">
    <property type="entry name" value="FAD/NAD(P)-binding domain"/>
    <property type="match status" value="1"/>
</dbReference>
<dbReference type="EMBL" id="FXTT01000002">
    <property type="protein sequence ID" value="SMP14438.1"/>
    <property type="molecule type" value="Genomic_DNA"/>
</dbReference>
<evidence type="ECO:0000313" key="4">
    <source>
        <dbReference type="Proteomes" id="UP001157914"/>
    </source>
</evidence>
<accession>A0ABY1NNW6</accession>
<dbReference type="InterPro" id="IPR036188">
    <property type="entry name" value="FAD/NAD-bd_sf"/>
</dbReference>
<sequence length="313" mass="33119">MSKPRIGIIGAGMAGLACARSLAASGVSPTLLDKGRGVGGRLATRRAPGGLSFDHGAQYVTARSDGFIATLNSLCDNGEAAEWVMEGQTAFTGVPSMNALAKALAEGLDIRRETKADRIEAHGNGWTVFAGSDSFVFDVLIVTAPAPQTVDLLGGDHPLARQIAHVRLLPCWTLMAAFTQPPDVTWASRRDPSGVLAWISREASKPGRADTAAFVAQASPEWSKDHLDHDRADVETLLLKALSDTLSVDPGSAHHAAAHRWLYAKTETPLGSPFLNNAEATLYFGGDWCLGARVEAAWQSGTAIAEDVLRQLA</sequence>
<dbReference type="Gene3D" id="3.90.660.10">
    <property type="match status" value="1"/>
</dbReference>
<keyword evidence="4" id="KW-1185">Reference proteome</keyword>
<feature type="domain" description="Amine oxidase" evidence="2">
    <location>
        <begin position="82"/>
        <end position="309"/>
    </location>
</feature>
<feature type="chain" id="PRO_5046406404" description="Amine oxidase domain-containing protein" evidence="1">
    <location>
        <begin position="24"/>
        <end position="313"/>
    </location>
</feature>
<dbReference type="PROSITE" id="PS51257">
    <property type="entry name" value="PROKAR_LIPOPROTEIN"/>
    <property type="match status" value="1"/>
</dbReference>
<gene>
    <name evidence="3" type="ORF">SAMN06265374_1431</name>
</gene>
<feature type="signal peptide" evidence="1">
    <location>
        <begin position="1"/>
        <end position="23"/>
    </location>
</feature>
<protein>
    <recommendedName>
        <fullName evidence="2">Amine oxidase domain-containing protein</fullName>
    </recommendedName>
</protein>
<dbReference type="InterPro" id="IPR002937">
    <property type="entry name" value="Amino_oxidase"/>
</dbReference>
<dbReference type="Gene3D" id="3.50.50.60">
    <property type="entry name" value="FAD/NAD(P)-binding domain"/>
    <property type="match status" value="1"/>
</dbReference>
<dbReference type="Proteomes" id="UP001157914">
    <property type="component" value="Unassembled WGS sequence"/>
</dbReference>
<organism evidence="3 4">
    <name type="scientific">Roseibium denhamense</name>
    <dbReference type="NCBI Taxonomy" id="76305"/>
    <lineage>
        <taxon>Bacteria</taxon>
        <taxon>Pseudomonadati</taxon>
        <taxon>Pseudomonadota</taxon>
        <taxon>Alphaproteobacteria</taxon>
        <taxon>Hyphomicrobiales</taxon>
        <taxon>Stappiaceae</taxon>
        <taxon>Roseibium</taxon>
    </lineage>
</organism>
<evidence type="ECO:0000259" key="2">
    <source>
        <dbReference type="Pfam" id="PF01593"/>
    </source>
</evidence>
<proteinExistence type="predicted"/>
<dbReference type="PANTHER" id="PTHR16128">
    <property type="entry name" value="FAD/NAD(P)-BINDING OXIDOREDUCTASE FAMILY PROTEIN"/>
    <property type="match status" value="1"/>
</dbReference>
<dbReference type="PANTHER" id="PTHR16128:SF5">
    <property type="entry name" value="FAD_NAD(P)-BINDING OXIDOREDUCTASE FAMILY PROTEIN"/>
    <property type="match status" value="1"/>
</dbReference>
<dbReference type="Pfam" id="PF01593">
    <property type="entry name" value="Amino_oxidase"/>
    <property type="match status" value="1"/>
</dbReference>